<dbReference type="SUPFAM" id="SSF160374">
    <property type="entry name" value="RplX-like"/>
    <property type="match status" value="1"/>
</dbReference>
<evidence type="ECO:0000256" key="2">
    <source>
        <dbReference type="ARBA" id="ARBA00023274"/>
    </source>
</evidence>
<evidence type="ECO:0000259" key="3">
    <source>
        <dbReference type="Pfam" id="PF01775"/>
    </source>
</evidence>
<keyword evidence="2" id="KW-0687">Ribonucleoprotein</keyword>
<comment type="caution">
    <text evidence="4">The sequence shown here is derived from an EMBL/GenBank/DDBJ whole genome shotgun (WGS) entry which is preliminary data.</text>
</comment>
<reference evidence="4" key="1">
    <citation type="submission" date="2019-08" db="EMBL/GenBank/DDBJ databases">
        <authorList>
            <person name="Kucharzyk K."/>
            <person name="Murdoch R.W."/>
            <person name="Higgins S."/>
            <person name="Loffler F."/>
        </authorList>
    </citation>
    <scope>NUCLEOTIDE SEQUENCE</scope>
</reference>
<organism evidence="4">
    <name type="scientific">bioreactor metagenome</name>
    <dbReference type="NCBI Taxonomy" id="1076179"/>
    <lineage>
        <taxon>unclassified sequences</taxon>
        <taxon>metagenomes</taxon>
        <taxon>ecological metagenomes</taxon>
    </lineage>
</organism>
<dbReference type="InterPro" id="IPR028877">
    <property type="entry name" value="Ribosomal_eL20"/>
</dbReference>
<keyword evidence="1" id="KW-0689">Ribosomal protein</keyword>
<dbReference type="Gene3D" id="3.10.20.10">
    <property type="match status" value="1"/>
</dbReference>
<dbReference type="InterPro" id="IPR023573">
    <property type="entry name" value="Ribosomal_eL20_dom"/>
</dbReference>
<dbReference type="GO" id="GO:0005840">
    <property type="term" value="C:ribosome"/>
    <property type="evidence" value="ECO:0007669"/>
    <property type="project" value="UniProtKB-KW"/>
</dbReference>
<gene>
    <name evidence="4" type="ORF">SDC9_134779</name>
</gene>
<dbReference type="GO" id="GO:0003735">
    <property type="term" value="F:structural constituent of ribosome"/>
    <property type="evidence" value="ECO:0007669"/>
    <property type="project" value="InterPro"/>
</dbReference>
<dbReference type="GO" id="GO:0006412">
    <property type="term" value="P:translation"/>
    <property type="evidence" value="ECO:0007669"/>
    <property type="project" value="InterPro"/>
</dbReference>
<dbReference type="EMBL" id="VSSQ01035462">
    <property type="protein sequence ID" value="MPM87679.1"/>
    <property type="molecule type" value="Genomic_DNA"/>
</dbReference>
<evidence type="ECO:0000256" key="1">
    <source>
        <dbReference type="ARBA" id="ARBA00022980"/>
    </source>
</evidence>
<name>A0A645DEJ5_9ZZZZ</name>
<dbReference type="AlphaFoldDB" id="A0A645DEJ5"/>
<protein>
    <recommendedName>
        <fullName evidence="3">Large ribosomal subunit protein eL20 domain-containing protein</fullName>
    </recommendedName>
</protein>
<accession>A0A645DEJ5</accession>
<dbReference type="HAMAP" id="MF_00273">
    <property type="entry name" value="Ribosomal_eL20"/>
    <property type="match status" value="1"/>
</dbReference>
<sequence>MKGFRIKGSFNDARQPNGKQVFSIEVAAEDKDSATEQILSILGSKHRLKRWEIALDSMEEITASEAKDHVVQYKIGG</sequence>
<dbReference type="NCBIfam" id="NF001981">
    <property type="entry name" value="PRK00773.1-1"/>
    <property type="match status" value="1"/>
</dbReference>
<dbReference type="Pfam" id="PF01775">
    <property type="entry name" value="Ribosomal_L18A"/>
    <property type="match status" value="1"/>
</dbReference>
<proteinExistence type="inferred from homology"/>
<dbReference type="GO" id="GO:1990904">
    <property type="term" value="C:ribonucleoprotein complex"/>
    <property type="evidence" value="ECO:0007669"/>
    <property type="project" value="UniProtKB-KW"/>
</dbReference>
<feature type="domain" description="Large ribosomal subunit protein eL20" evidence="3">
    <location>
        <begin position="1"/>
        <end position="55"/>
    </location>
</feature>
<evidence type="ECO:0000313" key="4">
    <source>
        <dbReference type="EMBL" id="MPM87679.1"/>
    </source>
</evidence>